<gene>
    <name evidence="2" type="ORF">CONLIGDRAFT_401455</name>
</gene>
<dbReference type="InterPro" id="IPR046347">
    <property type="entry name" value="bZIP_sf"/>
</dbReference>
<feature type="region of interest" description="Disordered" evidence="1">
    <location>
        <begin position="1"/>
        <end position="40"/>
    </location>
</feature>
<dbReference type="EMBL" id="KV875098">
    <property type="protein sequence ID" value="OIW28948.1"/>
    <property type="molecule type" value="Genomic_DNA"/>
</dbReference>
<dbReference type="CDD" id="cd14688">
    <property type="entry name" value="bZIP_YAP"/>
    <property type="match status" value="1"/>
</dbReference>
<proteinExistence type="predicted"/>
<organism evidence="2 3">
    <name type="scientific">Coniochaeta ligniaria NRRL 30616</name>
    <dbReference type="NCBI Taxonomy" id="1408157"/>
    <lineage>
        <taxon>Eukaryota</taxon>
        <taxon>Fungi</taxon>
        <taxon>Dikarya</taxon>
        <taxon>Ascomycota</taxon>
        <taxon>Pezizomycotina</taxon>
        <taxon>Sordariomycetes</taxon>
        <taxon>Sordariomycetidae</taxon>
        <taxon>Coniochaetales</taxon>
        <taxon>Coniochaetaceae</taxon>
        <taxon>Coniochaeta</taxon>
    </lineage>
</organism>
<dbReference type="PANTHER" id="PTHR37012:SF2">
    <property type="entry name" value="BZIP DOMAIN-CONTAINING PROTEIN-RELATED"/>
    <property type="match status" value="1"/>
</dbReference>
<dbReference type="Gene3D" id="1.20.5.170">
    <property type="match status" value="1"/>
</dbReference>
<evidence type="ECO:0008006" key="4">
    <source>
        <dbReference type="Google" id="ProtNLM"/>
    </source>
</evidence>
<dbReference type="SUPFAM" id="SSF57959">
    <property type="entry name" value="Leucine zipper domain"/>
    <property type="match status" value="1"/>
</dbReference>
<accession>A0A1J7JI34</accession>
<dbReference type="AlphaFoldDB" id="A0A1J7JI34"/>
<feature type="compositionally biased region" description="Polar residues" evidence="1">
    <location>
        <begin position="19"/>
        <end position="28"/>
    </location>
</feature>
<reference evidence="2 3" key="1">
    <citation type="submission" date="2016-10" db="EMBL/GenBank/DDBJ databases">
        <title>Draft genome sequence of Coniochaeta ligniaria NRRL30616, a lignocellulolytic fungus for bioabatement of inhibitors in plant biomass hydrolysates.</title>
        <authorList>
            <consortium name="DOE Joint Genome Institute"/>
            <person name="Jimenez D.J."/>
            <person name="Hector R.E."/>
            <person name="Riley R."/>
            <person name="Sun H."/>
            <person name="Grigoriev I.V."/>
            <person name="Van Elsas J.D."/>
            <person name="Nichols N.N."/>
        </authorList>
    </citation>
    <scope>NUCLEOTIDE SEQUENCE [LARGE SCALE GENOMIC DNA]</scope>
    <source>
        <strain evidence="2 3">NRRL 30616</strain>
    </source>
</reference>
<evidence type="ECO:0000313" key="3">
    <source>
        <dbReference type="Proteomes" id="UP000182658"/>
    </source>
</evidence>
<dbReference type="Proteomes" id="UP000182658">
    <property type="component" value="Unassembled WGS sequence"/>
</dbReference>
<name>A0A1J7JI34_9PEZI</name>
<evidence type="ECO:0000256" key="1">
    <source>
        <dbReference type="SAM" id="MobiDB-lite"/>
    </source>
</evidence>
<dbReference type="OrthoDB" id="3535998at2759"/>
<protein>
    <recommendedName>
        <fullName evidence="4">BZIP domain-containing protein</fullName>
    </recommendedName>
</protein>
<dbReference type="PANTHER" id="PTHR37012">
    <property type="entry name" value="B-ZIP TRANSCRIPTION FACTOR (EUROFUNG)-RELATED"/>
    <property type="match status" value="1"/>
</dbReference>
<evidence type="ECO:0000313" key="2">
    <source>
        <dbReference type="EMBL" id="OIW28948.1"/>
    </source>
</evidence>
<dbReference type="GO" id="GO:0003700">
    <property type="term" value="F:DNA-binding transcription factor activity"/>
    <property type="evidence" value="ECO:0007669"/>
    <property type="project" value="InterPro"/>
</dbReference>
<keyword evidence="3" id="KW-1185">Reference proteome</keyword>
<dbReference type="InParanoid" id="A0A1J7JI34"/>
<sequence length="239" mass="26101">MTRSSSAEASKPQKRKGTRSVSTLTPSQLARKRANDREAQRAIRARTKEHIERLEREIEELKSRNSRDETVQELLRRNKALEQELVTLRETVGLQAGGTYPPTPYQETISAAGSGVSSRTSSFGQNSGEYSAVTSFGSPYIPTSEPCEPWTPGLNYAPSVVSSPTSSVGNGDDYTTGYIPTSMPSSMMDGRAAMSQTSVPCIDKGQSPYPQPTGAQQQSCLPQQPWLLYPTYYPQSPAI</sequence>